<dbReference type="CDD" id="cd01983">
    <property type="entry name" value="SIMIBI"/>
    <property type="match status" value="1"/>
</dbReference>
<organism evidence="1 2">
    <name type="scientific">Evansella tamaricis</name>
    <dbReference type="NCBI Taxonomy" id="2069301"/>
    <lineage>
        <taxon>Bacteria</taxon>
        <taxon>Bacillati</taxon>
        <taxon>Bacillota</taxon>
        <taxon>Bacilli</taxon>
        <taxon>Bacillales</taxon>
        <taxon>Bacillaceae</taxon>
        <taxon>Evansella</taxon>
    </lineage>
</organism>
<dbReference type="PANTHER" id="PTHR37816:SF3">
    <property type="entry name" value="MODULATES DNA TOPOLOGY"/>
    <property type="match status" value="1"/>
</dbReference>
<protein>
    <submittedName>
        <fullName evidence="1">DNA topology modulation protein</fullName>
    </submittedName>
</protein>
<dbReference type="EMBL" id="JAHQCS010000035">
    <property type="protein sequence ID" value="MBU9710549.1"/>
    <property type="molecule type" value="Genomic_DNA"/>
</dbReference>
<evidence type="ECO:0000313" key="2">
    <source>
        <dbReference type="Proteomes" id="UP000784880"/>
    </source>
</evidence>
<keyword evidence="2" id="KW-1185">Reference proteome</keyword>
<name>A0ABS6JA40_9BACI</name>
<dbReference type="RefSeq" id="WP_217064440.1">
    <property type="nucleotide sequence ID" value="NZ_JAHQCS010000035.1"/>
</dbReference>
<proteinExistence type="predicted"/>
<dbReference type="InterPro" id="IPR052922">
    <property type="entry name" value="Cytidylate_Kinase-2"/>
</dbReference>
<evidence type="ECO:0000313" key="1">
    <source>
        <dbReference type="EMBL" id="MBU9710549.1"/>
    </source>
</evidence>
<gene>
    <name evidence="1" type="ORF">KS419_02180</name>
</gene>
<reference evidence="1 2" key="1">
    <citation type="submission" date="2021-06" db="EMBL/GenBank/DDBJ databases">
        <title>Bacillus sp. RD4P76, an endophyte from a halophyte.</title>
        <authorList>
            <person name="Sun J.-Q."/>
        </authorList>
    </citation>
    <scope>NUCLEOTIDE SEQUENCE [LARGE SCALE GENOMIC DNA]</scope>
    <source>
        <strain evidence="1 2">CGMCC 1.15917</strain>
    </source>
</reference>
<comment type="caution">
    <text evidence="1">The sequence shown here is derived from an EMBL/GenBank/DDBJ whole genome shotgun (WGS) entry which is preliminary data.</text>
</comment>
<dbReference type="NCBIfam" id="NF005994">
    <property type="entry name" value="PRK08118.1"/>
    <property type="match status" value="1"/>
</dbReference>
<sequence>MNRIMVMGVSAGVGKSTFARKLGEALQLDVYHLDTIFWKPNWVETPLEEFRAKQKEIVKKDQWIIDGNYSNSYDIREQHADTIIYLELPLLVCLYRVLKRRIVHSGKTRPDMREGCEEKIDFKFLKFIITTYHRRKKMMRTRFKEFQNSKRVVIVLQGREEIKQFLKEYERGGRGTM</sequence>
<dbReference type="PANTHER" id="PTHR37816">
    <property type="entry name" value="YALI0E33011P"/>
    <property type="match status" value="1"/>
</dbReference>
<accession>A0ABS6JA40</accession>
<dbReference type="Proteomes" id="UP000784880">
    <property type="component" value="Unassembled WGS sequence"/>
</dbReference>